<feature type="domain" description="Histidine kinase" evidence="8">
    <location>
        <begin position="341"/>
        <end position="567"/>
    </location>
</feature>
<dbReference type="PANTHER" id="PTHR43711">
    <property type="entry name" value="TWO-COMPONENT HISTIDINE KINASE"/>
    <property type="match status" value="1"/>
</dbReference>
<organism evidence="9 10">
    <name type="scientific">candidate division WWE3 bacterium</name>
    <dbReference type="NCBI Taxonomy" id="2053526"/>
    <lineage>
        <taxon>Bacteria</taxon>
        <taxon>Katanobacteria</taxon>
    </lineage>
</organism>
<gene>
    <name evidence="9" type="ORF">DCY43_00520</name>
</gene>
<dbReference type="FunFam" id="3.30.565.10:FF:000006">
    <property type="entry name" value="Sensor histidine kinase WalK"/>
    <property type="match status" value="1"/>
</dbReference>
<evidence type="ECO:0000313" key="9">
    <source>
        <dbReference type="EMBL" id="HAZ29226.1"/>
    </source>
</evidence>
<sequence>MNEPSALDAYFNIGIVLLCFFPAALIFIKYKLKTARLVKVLREKEAALESGVSYVKKWQSVPEILTHVSMLTDLQESLDLAAGYFLRTVDISCASYLLKISNGYLYRVAVLGNITRGFADKSRHAASAHYRETIGDTSDEEILTEQAITGGGLDETGLSDFFGTVCIPIRNKDQVLGSFCVFGTSDSLKNPETKLFVTRILDSVISATLEFKQVLVKEHKKLDAVLQSMDEGVLLFDPDYRLSLMNRTAQMFLGISDQRSYNVSQVSDIIKGSLPVQEIVTGVMDSKEPKSLQRVFVNGRYLSFMFLPVLINRETVGVGAVIHNDSEEEKLRNLREDFTAMVVHELRAPLTVIRGSADMVLKHKEKFSPQDVELFMNQIKDSAWDLLKIVNDLLDSAKIESGKFEVVKEDCNIAAVLSQEIGNYKMFTDSKNIDLILDIDDSVPIIRADREKVIQVLNNLLSNAVKFTYKGEITHMADRGLIRVGLRVQPKTVQIFVADNGPGIPNEIKKQLFNKFIQARESPISNESGTGLGLVIAKGIVEAHGGKIWVEDNVPKGSVFIFTLPFK</sequence>
<dbReference type="Pfam" id="PF00512">
    <property type="entry name" value="HisKA"/>
    <property type="match status" value="1"/>
</dbReference>
<evidence type="ECO:0000259" key="8">
    <source>
        <dbReference type="PROSITE" id="PS50109"/>
    </source>
</evidence>
<dbReference type="InterPro" id="IPR004358">
    <property type="entry name" value="Sig_transdc_His_kin-like_C"/>
</dbReference>
<dbReference type="Gene3D" id="1.10.287.130">
    <property type="match status" value="1"/>
</dbReference>
<dbReference type="SMART" id="SM00387">
    <property type="entry name" value="HATPase_c"/>
    <property type="match status" value="1"/>
</dbReference>
<evidence type="ECO:0000256" key="3">
    <source>
        <dbReference type="ARBA" id="ARBA00022553"/>
    </source>
</evidence>
<evidence type="ECO:0000313" key="10">
    <source>
        <dbReference type="Proteomes" id="UP000264072"/>
    </source>
</evidence>
<dbReference type="AlphaFoldDB" id="A0A351JSF6"/>
<dbReference type="InterPro" id="IPR035965">
    <property type="entry name" value="PAS-like_dom_sf"/>
</dbReference>
<evidence type="ECO:0000256" key="4">
    <source>
        <dbReference type="ARBA" id="ARBA00022679"/>
    </source>
</evidence>
<keyword evidence="7" id="KW-0812">Transmembrane</keyword>
<dbReference type="GO" id="GO:0000155">
    <property type="term" value="F:phosphorelay sensor kinase activity"/>
    <property type="evidence" value="ECO:0007669"/>
    <property type="project" value="InterPro"/>
</dbReference>
<comment type="caution">
    <text evidence="9">The sequence shown here is derived from an EMBL/GenBank/DDBJ whole genome shotgun (WGS) entry which is preliminary data.</text>
</comment>
<keyword evidence="7" id="KW-0472">Membrane</keyword>
<dbReference type="InterPro" id="IPR003594">
    <property type="entry name" value="HATPase_dom"/>
</dbReference>
<proteinExistence type="predicted"/>
<dbReference type="PANTHER" id="PTHR43711:SF1">
    <property type="entry name" value="HISTIDINE KINASE 1"/>
    <property type="match status" value="1"/>
</dbReference>
<name>A0A351JSF6_UNCKA</name>
<dbReference type="SUPFAM" id="SSF47384">
    <property type="entry name" value="Homodimeric domain of signal transducing histidine kinase"/>
    <property type="match status" value="1"/>
</dbReference>
<dbReference type="Gene3D" id="3.30.565.10">
    <property type="entry name" value="Histidine kinase-like ATPase, C-terminal domain"/>
    <property type="match status" value="1"/>
</dbReference>
<reference evidence="9 10" key="1">
    <citation type="journal article" date="2018" name="Nat. Biotechnol.">
        <title>A standardized bacterial taxonomy based on genome phylogeny substantially revises the tree of life.</title>
        <authorList>
            <person name="Parks D.H."/>
            <person name="Chuvochina M."/>
            <person name="Waite D.W."/>
            <person name="Rinke C."/>
            <person name="Skarshewski A."/>
            <person name="Chaumeil P.A."/>
            <person name="Hugenholtz P."/>
        </authorList>
    </citation>
    <scope>NUCLEOTIDE SEQUENCE [LARGE SCALE GENOMIC DNA]</scope>
    <source>
        <strain evidence="9">UBA10185</strain>
    </source>
</reference>
<dbReference type="SUPFAM" id="SSF55874">
    <property type="entry name" value="ATPase domain of HSP90 chaperone/DNA topoisomerase II/histidine kinase"/>
    <property type="match status" value="1"/>
</dbReference>
<keyword evidence="6" id="KW-0902">Two-component regulatory system</keyword>
<dbReference type="SUPFAM" id="SSF55785">
    <property type="entry name" value="PYP-like sensor domain (PAS domain)"/>
    <property type="match status" value="1"/>
</dbReference>
<evidence type="ECO:0000256" key="7">
    <source>
        <dbReference type="SAM" id="Phobius"/>
    </source>
</evidence>
<dbReference type="Gene3D" id="3.30.450.20">
    <property type="entry name" value="PAS domain"/>
    <property type="match status" value="1"/>
</dbReference>
<dbReference type="EC" id="2.7.13.3" evidence="2"/>
<dbReference type="Proteomes" id="UP000264072">
    <property type="component" value="Unassembled WGS sequence"/>
</dbReference>
<evidence type="ECO:0000256" key="2">
    <source>
        <dbReference type="ARBA" id="ARBA00012438"/>
    </source>
</evidence>
<dbReference type="SMART" id="SM00388">
    <property type="entry name" value="HisKA"/>
    <property type="match status" value="1"/>
</dbReference>
<keyword evidence="5" id="KW-0418">Kinase</keyword>
<dbReference type="InterPro" id="IPR036890">
    <property type="entry name" value="HATPase_C_sf"/>
</dbReference>
<keyword evidence="3" id="KW-0597">Phosphoprotein</keyword>
<dbReference type="PRINTS" id="PR00344">
    <property type="entry name" value="BCTRLSENSOR"/>
</dbReference>
<dbReference type="CDD" id="cd00075">
    <property type="entry name" value="HATPase"/>
    <property type="match status" value="1"/>
</dbReference>
<evidence type="ECO:0000256" key="6">
    <source>
        <dbReference type="ARBA" id="ARBA00023012"/>
    </source>
</evidence>
<comment type="catalytic activity">
    <reaction evidence="1">
        <text>ATP + protein L-histidine = ADP + protein N-phospho-L-histidine.</text>
        <dbReference type="EC" id="2.7.13.3"/>
    </reaction>
</comment>
<dbReference type="InterPro" id="IPR050736">
    <property type="entry name" value="Sensor_HK_Regulatory"/>
</dbReference>
<dbReference type="Pfam" id="PF02518">
    <property type="entry name" value="HATPase_c"/>
    <property type="match status" value="1"/>
</dbReference>
<accession>A0A351JSF6</accession>
<dbReference type="InterPro" id="IPR036097">
    <property type="entry name" value="HisK_dim/P_sf"/>
</dbReference>
<keyword evidence="4" id="KW-0808">Transferase</keyword>
<dbReference type="CDD" id="cd00082">
    <property type="entry name" value="HisKA"/>
    <property type="match status" value="1"/>
</dbReference>
<dbReference type="InterPro" id="IPR005467">
    <property type="entry name" value="His_kinase_dom"/>
</dbReference>
<evidence type="ECO:0000256" key="5">
    <source>
        <dbReference type="ARBA" id="ARBA00022777"/>
    </source>
</evidence>
<keyword evidence="7" id="KW-1133">Transmembrane helix</keyword>
<protein>
    <recommendedName>
        <fullName evidence="2">histidine kinase</fullName>
        <ecNumber evidence="2">2.7.13.3</ecNumber>
    </recommendedName>
</protein>
<dbReference type="PROSITE" id="PS50109">
    <property type="entry name" value="HIS_KIN"/>
    <property type="match status" value="1"/>
</dbReference>
<feature type="transmembrane region" description="Helical" evidence="7">
    <location>
        <begin position="6"/>
        <end position="28"/>
    </location>
</feature>
<evidence type="ECO:0000256" key="1">
    <source>
        <dbReference type="ARBA" id="ARBA00000085"/>
    </source>
</evidence>
<dbReference type="InterPro" id="IPR003661">
    <property type="entry name" value="HisK_dim/P_dom"/>
</dbReference>
<dbReference type="EMBL" id="DNHX01000005">
    <property type="protein sequence ID" value="HAZ29226.1"/>
    <property type="molecule type" value="Genomic_DNA"/>
</dbReference>